<dbReference type="OMA" id="NEAITPR"/>
<protein>
    <submittedName>
        <fullName evidence="1">Uncharacterized protein</fullName>
    </submittedName>
</protein>
<sequence>MGICSSQMTKRNGNFLSLRPTVMIIHPDGSLDEFNEAITPRRVLSQHTSCFLASSESMYVDSIAPPISYDEELELGQIYFLLPLSQAHKVLSLEDLCELAIKASIALGFSNIKRSHSNVAKIVAQARSSCRVLSGLDAIGALYPQARRGSRRIGI</sequence>
<dbReference type="AlphaFoldDB" id="A0A803LDX6"/>
<dbReference type="KEGG" id="cqi:110698924"/>
<gene>
    <name evidence="1" type="primary">LOC110698924</name>
</gene>
<evidence type="ECO:0000313" key="1">
    <source>
        <dbReference type="EnsemblPlants" id="AUR62011382-RA:cds"/>
    </source>
</evidence>
<accession>A0A803LDX6</accession>
<keyword evidence="2" id="KW-1185">Reference proteome</keyword>
<dbReference type="Gramene" id="AUR62011382-RA">
    <property type="protein sequence ID" value="AUR62011382-RA:cds"/>
    <property type="gene ID" value="AUR62011382"/>
</dbReference>
<evidence type="ECO:0000313" key="2">
    <source>
        <dbReference type="Proteomes" id="UP000596660"/>
    </source>
</evidence>
<organism evidence="1 2">
    <name type="scientific">Chenopodium quinoa</name>
    <name type="common">Quinoa</name>
    <dbReference type="NCBI Taxonomy" id="63459"/>
    <lineage>
        <taxon>Eukaryota</taxon>
        <taxon>Viridiplantae</taxon>
        <taxon>Streptophyta</taxon>
        <taxon>Embryophyta</taxon>
        <taxon>Tracheophyta</taxon>
        <taxon>Spermatophyta</taxon>
        <taxon>Magnoliopsida</taxon>
        <taxon>eudicotyledons</taxon>
        <taxon>Gunneridae</taxon>
        <taxon>Pentapetalae</taxon>
        <taxon>Caryophyllales</taxon>
        <taxon>Chenopodiaceae</taxon>
        <taxon>Chenopodioideae</taxon>
        <taxon>Atripliceae</taxon>
        <taxon>Chenopodium</taxon>
    </lineage>
</organism>
<dbReference type="OrthoDB" id="1919386at2759"/>
<proteinExistence type="predicted"/>
<dbReference type="Pfam" id="PF14009">
    <property type="entry name" value="PADRE"/>
    <property type="match status" value="1"/>
</dbReference>
<dbReference type="GeneID" id="110698924"/>
<dbReference type="EnsemblPlants" id="AUR62011382-RA">
    <property type="protein sequence ID" value="AUR62011382-RA:cds"/>
    <property type="gene ID" value="AUR62011382"/>
</dbReference>
<reference evidence="1" key="2">
    <citation type="submission" date="2021-03" db="UniProtKB">
        <authorList>
            <consortium name="EnsemblPlants"/>
        </authorList>
    </citation>
    <scope>IDENTIFICATION</scope>
</reference>
<dbReference type="Proteomes" id="UP000596660">
    <property type="component" value="Unplaced"/>
</dbReference>
<reference evidence="1" key="1">
    <citation type="journal article" date="2017" name="Nature">
        <title>The genome of Chenopodium quinoa.</title>
        <authorList>
            <person name="Jarvis D.E."/>
            <person name="Ho Y.S."/>
            <person name="Lightfoot D.J."/>
            <person name="Schmoeckel S.M."/>
            <person name="Li B."/>
            <person name="Borm T.J.A."/>
            <person name="Ohyanagi H."/>
            <person name="Mineta K."/>
            <person name="Michell C.T."/>
            <person name="Saber N."/>
            <person name="Kharbatia N.M."/>
            <person name="Rupper R.R."/>
            <person name="Sharp A.R."/>
            <person name="Dally N."/>
            <person name="Boughton B.A."/>
            <person name="Woo Y.H."/>
            <person name="Gao G."/>
            <person name="Schijlen E.G.W.M."/>
            <person name="Guo X."/>
            <person name="Momin A.A."/>
            <person name="Negrao S."/>
            <person name="Al-Babili S."/>
            <person name="Gehring C."/>
            <person name="Roessner U."/>
            <person name="Jung C."/>
            <person name="Murphy K."/>
            <person name="Arold S.T."/>
            <person name="Gojobori T."/>
            <person name="van der Linden C.G."/>
            <person name="van Loo E.N."/>
            <person name="Jellen E.N."/>
            <person name="Maughan P.J."/>
            <person name="Tester M."/>
        </authorList>
    </citation>
    <scope>NUCLEOTIDE SEQUENCE [LARGE SCALE GENOMIC DNA]</scope>
    <source>
        <strain evidence="1">cv. PI 614886</strain>
    </source>
</reference>
<dbReference type="InterPro" id="IPR025322">
    <property type="entry name" value="PADRE_dom"/>
</dbReference>
<dbReference type="RefSeq" id="XP_021732120.1">
    <property type="nucleotide sequence ID" value="XM_021876428.1"/>
</dbReference>
<name>A0A803LDX6_CHEQI</name>
<dbReference type="PANTHER" id="PTHR33052">
    <property type="entry name" value="DUF4228 DOMAIN PROTEIN-RELATED"/>
    <property type="match status" value="1"/>
</dbReference>